<proteinExistence type="predicted"/>
<evidence type="ECO:0000313" key="2">
    <source>
        <dbReference type="Proteomes" id="UP000323067"/>
    </source>
</evidence>
<dbReference type="VEuPathDB" id="FungiDB:A9K55_004733"/>
<evidence type="ECO:0000313" key="1">
    <source>
        <dbReference type="EMBL" id="ATY63749.1"/>
    </source>
</evidence>
<dbReference type="OrthoDB" id="2679825at2759"/>
<reference evidence="1 2" key="1">
    <citation type="journal article" date="2017" name="BMC Genomics">
        <title>Chromosome level assembly and secondary metabolite potential of the parasitic fungus Cordyceps militaris.</title>
        <authorList>
            <person name="Kramer G.J."/>
            <person name="Nodwell J.R."/>
        </authorList>
    </citation>
    <scope>NUCLEOTIDE SEQUENCE [LARGE SCALE GENOMIC DNA]</scope>
    <source>
        <strain evidence="1 2">ATCC 34164</strain>
    </source>
</reference>
<protein>
    <submittedName>
        <fullName evidence="1">Uncharacterized protein</fullName>
    </submittedName>
</protein>
<name>A0A2H4SKZ1_CORMI</name>
<gene>
    <name evidence="1" type="ORF">A9K55_004733</name>
</gene>
<dbReference type="Pfam" id="PF21858">
    <property type="entry name" value="DUF6914"/>
    <property type="match status" value="1"/>
</dbReference>
<dbReference type="VEuPathDB" id="FungiDB:CCM_01595"/>
<accession>A0A2H4SKZ1</accession>
<dbReference type="Proteomes" id="UP000323067">
    <property type="component" value="Chromosome v"/>
</dbReference>
<organism evidence="1 2">
    <name type="scientific">Cordyceps militaris</name>
    <name type="common">Caterpillar fungus</name>
    <name type="synonym">Clavaria militaris</name>
    <dbReference type="NCBI Taxonomy" id="73501"/>
    <lineage>
        <taxon>Eukaryota</taxon>
        <taxon>Fungi</taxon>
        <taxon>Dikarya</taxon>
        <taxon>Ascomycota</taxon>
        <taxon>Pezizomycotina</taxon>
        <taxon>Sordariomycetes</taxon>
        <taxon>Hypocreomycetidae</taxon>
        <taxon>Hypocreales</taxon>
        <taxon>Cordycipitaceae</taxon>
        <taxon>Cordyceps</taxon>
    </lineage>
</organism>
<dbReference type="InterPro" id="IPR054208">
    <property type="entry name" value="DUF6914"/>
</dbReference>
<sequence>MVSKKNRLYIALYPSGITGNEERRYHWGFLVGPKIENKPKVSGRRFHVKNNPFHNWIYEEMDLPNVRGTISLLARILIAKIEDDERLVQIFRETPVVQGDANWRCRTWISDALARIQKDGGAVGTAQLDWRIIEPLARKYVAEKTAAGRYAGSVSMLLPKPTWDAIEGRETVP</sequence>
<dbReference type="AlphaFoldDB" id="A0A2H4SKZ1"/>
<dbReference type="EMBL" id="CP023325">
    <property type="protein sequence ID" value="ATY63749.1"/>
    <property type="molecule type" value="Genomic_DNA"/>
</dbReference>